<dbReference type="InterPro" id="IPR005538">
    <property type="entry name" value="LrgA/CidA"/>
</dbReference>
<keyword evidence="2" id="KW-1003">Cell membrane</keyword>
<keyword evidence="4 6" id="KW-1133">Transmembrane helix</keyword>
<accession>M8DBG1</accession>
<feature type="transmembrane region" description="Helical" evidence="6">
    <location>
        <begin position="7"/>
        <end position="26"/>
    </location>
</feature>
<protein>
    <recommendedName>
        <fullName evidence="9">LrgA family protein</fullName>
    </recommendedName>
</protein>
<dbReference type="EMBL" id="APBN01000012">
    <property type="protein sequence ID" value="EMT50753.1"/>
    <property type="molecule type" value="Genomic_DNA"/>
</dbReference>
<feature type="transmembrane region" description="Helical" evidence="6">
    <location>
        <begin position="32"/>
        <end position="51"/>
    </location>
</feature>
<keyword evidence="8" id="KW-1185">Reference proteome</keyword>
<dbReference type="Proteomes" id="UP000012081">
    <property type="component" value="Unassembled WGS sequence"/>
</dbReference>
<evidence type="ECO:0008006" key="9">
    <source>
        <dbReference type="Google" id="ProtNLM"/>
    </source>
</evidence>
<sequence>MKTIKGIILLLAFYGIGTMASQWLHIPLPGNLLGMLLLTLALITGVVKLDWVEEASHLLIRHMMLFFVPILVGVASYLQTVAQNPLPLILAMVLGPAFVMIVSGKVIQWYLDRKREKTAAPTPAEAERRSLDA</sequence>
<keyword evidence="5 6" id="KW-0472">Membrane</keyword>
<evidence type="ECO:0000313" key="8">
    <source>
        <dbReference type="Proteomes" id="UP000012081"/>
    </source>
</evidence>
<dbReference type="RefSeq" id="WP_003390663.1">
    <property type="nucleotide sequence ID" value="NZ_APBN01000012.1"/>
</dbReference>
<feature type="transmembrane region" description="Helical" evidence="6">
    <location>
        <begin position="88"/>
        <end position="107"/>
    </location>
</feature>
<evidence type="ECO:0000256" key="6">
    <source>
        <dbReference type="SAM" id="Phobius"/>
    </source>
</evidence>
<dbReference type="GO" id="GO:0005886">
    <property type="term" value="C:plasma membrane"/>
    <property type="evidence" value="ECO:0007669"/>
    <property type="project" value="UniProtKB-SubCell"/>
</dbReference>
<gene>
    <name evidence="7" type="ORF">I532_20611</name>
</gene>
<dbReference type="PANTHER" id="PTHR33931">
    <property type="entry name" value="HOLIN-LIKE PROTEIN CIDA-RELATED"/>
    <property type="match status" value="1"/>
</dbReference>
<organism evidence="7 8">
    <name type="scientific">Brevibacillus borstelensis AK1</name>
    <dbReference type="NCBI Taxonomy" id="1300222"/>
    <lineage>
        <taxon>Bacteria</taxon>
        <taxon>Bacillati</taxon>
        <taxon>Bacillota</taxon>
        <taxon>Bacilli</taxon>
        <taxon>Bacillales</taxon>
        <taxon>Paenibacillaceae</taxon>
        <taxon>Brevibacillus</taxon>
    </lineage>
</organism>
<evidence type="ECO:0000256" key="2">
    <source>
        <dbReference type="ARBA" id="ARBA00022475"/>
    </source>
</evidence>
<evidence type="ECO:0000256" key="4">
    <source>
        <dbReference type="ARBA" id="ARBA00022989"/>
    </source>
</evidence>
<evidence type="ECO:0000256" key="3">
    <source>
        <dbReference type="ARBA" id="ARBA00022692"/>
    </source>
</evidence>
<dbReference type="AlphaFoldDB" id="M8DBG1"/>
<dbReference type="Pfam" id="PF03788">
    <property type="entry name" value="LrgA"/>
    <property type="match status" value="1"/>
</dbReference>
<dbReference type="OrthoDB" id="3176438at2"/>
<reference evidence="7 8" key="1">
    <citation type="submission" date="2013-03" db="EMBL/GenBank/DDBJ databases">
        <title>Assembly of a new bacterial strain Brevibacillus borstelensis AK1.</title>
        <authorList>
            <person name="Rajan I."/>
            <person name="PoliReddy D."/>
            <person name="Sugumar T."/>
            <person name="Rathinam K."/>
            <person name="Alqarawi S."/>
            <person name="Khalil A.B."/>
            <person name="Sivakumar N."/>
        </authorList>
    </citation>
    <scope>NUCLEOTIDE SEQUENCE [LARGE SCALE GENOMIC DNA]</scope>
    <source>
        <strain evidence="7 8">AK1</strain>
    </source>
</reference>
<feature type="transmembrane region" description="Helical" evidence="6">
    <location>
        <begin position="63"/>
        <end position="82"/>
    </location>
</feature>
<dbReference type="STRING" id="1300222.I532_20611"/>
<evidence type="ECO:0000256" key="5">
    <source>
        <dbReference type="ARBA" id="ARBA00023136"/>
    </source>
</evidence>
<proteinExistence type="predicted"/>
<keyword evidence="3 6" id="KW-0812">Transmembrane</keyword>
<dbReference type="PANTHER" id="PTHR33931:SF2">
    <property type="entry name" value="HOLIN-LIKE PROTEIN CIDA"/>
    <property type="match status" value="1"/>
</dbReference>
<comment type="subcellular location">
    <subcellularLocation>
        <location evidence="1">Cell membrane</location>
        <topology evidence="1">Multi-pass membrane protein</topology>
    </subcellularLocation>
</comment>
<name>M8DBG1_9BACL</name>
<evidence type="ECO:0000256" key="1">
    <source>
        <dbReference type="ARBA" id="ARBA00004651"/>
    </source>
</evidence>
<evidence type="ECO:0000313" key="7">
    <source>
        <dbReference type="EMBL" id="EMT50753.1"/>
    </source>
</evidence>
<comment type="caution">
    <text evidence="7">The sequence shown here is derived from an EMBL/GenBank/DDBJ whole genome shotgun (WGS) entry which is preliminary data.</text>
</comment>
<dbReference type="PATRIC" id="fig|1300222.3.peg.4331"/>